<keyword evidence="4" id="KW-1185">Reference proteome</keyword>
<organism evidence="3 4">
    <name type="scientific">Acer yangbiense</name>
    <dbReference type="NCBI Taxonomy" id="1000413"/>
    <lineage>
        <taxon>Eukaryota</taxon>
        <taxon>Viridiplantae</taxon>
        <taxon>Streptophyta</taxon>
        <taxon>Embryophyta</taxon>
        <taxon>Tracheophyta</taxon>
        <taxon>Spermatophyta</taxon>
        <taxon>Magnoliopsida</taxon>
        <taxon>eudicotyledons</taxon>
        <taxon>Gunneridae</taxon>
        <taxon>Pentapetalae</taxon>
        <taxon>rosids</taxon>
        <taxon>malvids</taxon>
        <taxon>Sapindales</taxon>
        <taxon>Sapindaceae</taxon>
        <taxon>Hippocastanoideae</taxon>
        <taxon>Acereae</taxon>
        <taxon>Acer</taxon>
    </lineage>
</organism>
<evidence type="ECO:0000259" key="2">
    <source>
        <dbReference type="PROSITE" id="PS51163"/>
    </source>
</evidence>
<dbReference type="Pfam" id="PF01300">
    <property type="entry name" value="Sua5_yciO_yrdC"/>
    <property type="match status" value="2"/>
</dbReference>
<gene>
    <name evidence="3" type="ORF">EZV62_020130</name>
</gene>
<protein>
    <recommendedName>
        <fullName evidence="1">Threonylcarbamoyl-AMP synthase</fullName>
    </recommendedName>
</protein>
<evidence type="ECO:0000313" key="4">
    <source>
        <dbReference type="Proteomes" id="UP000323000"/>
    </source>
</evidence>
<dbReference type="OrthoDB" id="3648309at2759"/>
<dbReference type="AlphaFoldDB" id="A0A5C7HD10"/>
<dbReference type="PANTHER" id="PTHR42828:SF3">
    <property type="entry name" value="THREONYLCARBAMOYL-AMP SYNTHASE"/>
    <property type="match status" value="1"/>
</dbReference>
<dbReference type="EMBL" id="VAHF01000009">
    <property type="protein sequence ID" value="TXG54874.1"/>
    <property type="molecule type" value="Genomic_DNA"/>
</dbReference>
<name>A0A5C7HD10_9ROSI</name>
<dbReference type="GO" id="GO:0003725">
    <property type="term" value="F:double-stranded RNA binding"/>
    <property type="evidence" value="ECO:0007669"/>
    <property type="project" value="InterPro"/>
</dbReference>
<dbReference type="Gene3D" id="3.90.870.10">
    <property type="entry name" value="DHBP synthase"/>
    <property type="match status" value="2"/>
</dbReference>
<dbReference type="PANTHER" id="PTHR42828">
    <property type="entry name" value="DHBP SYNTHASE RIBB-LIKE ALPHA/BETA DOMAIN-CONTAINING PROTEIN"/>
    <property type="match status" value="1"/>
</dbReference>
<accession>A0A5C7HD10</accession>
<evidence type="ECO:0000256" key="1">
    <source>
        <dbReference type="ARBA" id="ARBA00015492"/>
    </source>
</evidence>
<dbReference type="PROSITE" id="PS51163">
    <property type="entry name" value="YRDC"/>
    <property type="match status" value="1"/>
</dbReference>
<dbReference type="InterPro" id="IPR017945">
    <property type="entry name" value="DHBP_synth_RibB-like_a/b_dom"/>
</dbReference>
<dbReference type="InterPro" id="IPR006070">
    <property type="entry name" value="Sua5-like_dom"/>
</dbReference>
<comment type="caution">
    <text evidence="3">The sequence shown here is derived from an EMBL/GenBank/DDBJ whole genome shotgun (WGS) entry which is preliminary data.</text>
</comment>
<sequence length="249" mass="27409">MAETKMHGRDTTFLLRSPATTRHVTSLPSRVSFETPKHTRLGVLAMAVKRSPKRLKYSAPNFTKEDGLVYVEVDPSGADSWKLEPVVQLLKEGAVGVIPTDTVYAIVCHLKSHSAIERLRSKELPKQCVRYGTATAKYASRKNVGVRIPDDAICQAILEKMDAPLISTSVKWPKENEWMIDPVAIADIYGPEGLDFVVDVGVRVADPSTVVGMTGTYPKIIRQGKGPKLHWMEDESDPSALEDLIPSAT</sequence>
<dbReference type="Proteomes" id="UP000323000">
    <property type="component" value="Chromosome 9"/>
</dbReference>
<dbReference type="InterPro" id="IPR052532">
    <property type="entry name" value="SUA5_domain"/>
</dbReference>
<feature type="domain" description="YrdC-like" evidence="2">
    <location>
        <begin position="17"/>
        <end position="226"/>
    </location>
</feature>
<evidence type="ECO:0000313" key="3">
    <source>
        <dbReference type="EMBL" id="TXG54874.1"/>
    </source>
</evidence>
<reference evidence="4" key="1">
    <citation type="journal article" date="2019" name="Gigascience">
        <title>De novo genome assembly of the endangered Acer yangbiense, a plant species with extremely small populations endemic to Yunnan Province, China.</title>
        <authorList>
            <person name="Yang J."/>
            <person name="Wariss H.M."/>
            <person name="Tao L."/>
            <person name="Zhang R."/>
            <person name="Yun Q."/>
            <person name="Hollingsworth P."/>
            <person name="Dao Z."/>
            <person name="Luo G."/>
            <person name="Guo H."/>
            <person name="Ma Y."/>
            <person name="Sun W."/>
        </authorList>
    </citation>
    <scope>NUCLEOTIDE SEQUENCE [LARGE SCALE GENOMIC DNA]</scope>
    <source>
        <strain evidence="4">cv. Malutang</strain>
    </source>
</reference>
<proteinExistence type="predicted"/>
<dbReference type="SUPFAM" id="SSF55821">
    <property type="entry name" value="YrdC/RibB"/>
    <property type="match status" value="1"/>
</dbReference>